<accession>G5SXD6</accession>
<reference evidence="1 2" key="1">
    <citation type="submission" date="2011-03" db="EMBL/GenBank/DDBJ databases">
        <authorList>
            <person name="Weinstock G."/>
            <person name="Sodergren E."/>
            <person name="Clifton S."/>
            <person name="Fulton L."/>
            <person name="Fulton B."/>
            <person name="Courtney L."/>
            <person name="Fronick C."/>
            <person name="Harrison M."/>
            <person name="Strong C."/>
            <person name="Farmer C."/>
            <person name="Delahaunty K."/>
            <person name="Markovic C."/>
            <person name="Hall O."/>
            <person name="Minx P."/>
            <person name="Tomlinson C."/>
            <person name="Mitreva M."/>
            <person name="Hou S."/>
            <person name="Chen J."/>
            <person name="Wollam A."/>
            <person name="Pepin K.H."/>
            <person name="Johnson M."/>
            <person name="Bhonagiri V."/>
            <person name="Zhang X."/>
            <person name="Suruliraj S."/>
            <person name="Warren W."/>
            <person name="Chinwalla A."/>
            <person name="Mardis E.R."/>
            <person name="Wilson R.K."/>
        </authorList>
    </citation>
    <scope>NUCLEOTIDE SEQUENCE [LARGE SCALE GENOMIC DNA]</scope>
    <source>
        <strain evidence="1 2">YIT 11840</strain>
    </source>
</reference>
<keyword evidence="2" id="KW-1185">Reference proteome</keyword>
<evidence type="ECO:0000313" key="2">
    <source>
        <dbReference type="Proteomes" id="UP000003598"/>
    </source>
</evidence>
<evidence type="ECO:0000313" key="1">
    <source>
        <dbReference type="EMBL" id="EHG98098.1"/>
    </source>
</evidence>
<gene>
    <name evidence="1" type="ORF">HMPREF9441_04067</name>
</gene>
<dbReference type="Proteomes" id="UP000003598">
    <property type="component" value="Unassembled WGS sequence"/>
</dbReference>
<organism evidence="1 2">
    <name type="scientific">Paraprevotella clara YIT 11840</name>
    <dbReference type="NCBI Taxonomy" id="762968"/>
    <lineage>
        <taxon>Bacteria</taxon>
        <taxon>Pseudomonadati</taxon>
        <taxon>Bacteroidota</taxon>
        <taxon>Bacteroidia</taxon>
        <taxon>Bacteroidales</taxon>
        <taxon>Prevotellaceae</taxon>
        <taxon>Paraprevotella</taxon>
    </lineage>
</organism>
<comment type="caution">
    <text evidence="1">The sequence shown here is derived from an EMBL/GenBank/DDBJ whole genome shotgun (WGS) entry which is preliminary data.</text>
</comment>
<dbReference type="EMBL" id="AFFY01000224">
    <property type="protein sequence ID" value="EHG98098.1"/>
    <property type="molecule type" value="Genomic_DNA"/>
</dbReference>
<proteinExistence type="predicted"/>
<dbReference type="STRING" id="762968.HMPREF9441_04067"/>
<feature type="non-terminal residue" evidence="1">
    <location>
        <position position="63"/>
    </location>
</feature>
<dbReference type="AlphaFoldDB" id="G5SXD6"/>
<feature type="non-terminal residue" evidence="1">
    <location>
        <position position="1"/>
    </location>
</feature>
<sequence length="63" mass="7151">KLPLILSSMLVVISCKEENTECTVLRGFFPNSKDPSVVLYANDTPIDTVYLDKDKNFIFNLKI</sequence>
<dbReference type="HOGENOM" id="CLU_3092077_0_0_10"/>
<name>G5SXD6_9BACT</name>
<protein>
    <submittedName>
        <fullName evidence="1">Uncharacterized protein</fullName>
    </submittedName>
</protein>